<evidence type="ECO:0000313" key="1">
    <source>
        <dbReference type="EnsemblMetazoa" id="Aqu2.1.21433_001"/>
    </source>
</evidence>
<protein>
    <submittedName>
        <fullName evidence="1">Uncharacterized protein</fullName>
    </submittedName>
</protein>
<dbReference type="InParanoid" id="A0A1X7U117"/>
<accession>A0A1X7U117</accession>
<organism evidence="1">
    <name type="scientific">Amphimedon queenslandica</name>
    <name type="common">Sponge</name>
    <dbReference type="NCBI Taxonomy" id="400682"/>
    <lineage>
        <taxon>Eukaryota</taxon>
        <taxon>Metazoa</taxon>
        <taxon>Porifera</taxon>
        <taxon>Demospongiae</taxon>
        <taxon>Heteroscleromorpha</taxon>
        <taxon>Haplosclerida</taxon>
        <taxon>Niphatidae</taxon>
        <taxon>Amphimedon</taxon>
    </lineage>
</organism>
<proteinExistence type="predicted"/>
<reference evidence="1" key="1">
    <citation type="submission" date="2017-05" db="UniProtKB">
        <authorList>
            <consortium name="EnsemblMetazoa"/>
        </authorList>
    </citation>
    <scope>IDENTIFICATION</scope>
</reference>
<dbReference type="AlphaFoldDB" id="A0A1X7U117"/>
<name>A0A1X7U117_AMPQE</name>
<sequence>MANVRSNVGSFPGSSLVSSSLSIFRYYSGQLQTEITDPSRLYHHLSRVAPELLDEYGGHGDSYSVSSLQNPTILTHHLLNGVRMAISRDPTKLVVFLNALSELIDPRVDQRLNRIAHEMKEHEGRKEMLCLQQHDMTKVTLLFMFLQIYTKVDLKVAHITAAQ</sequence>
<dbReference type="EnsemblMetazoa" id="Aqu2.1.21433_001">
    <property type="protein sequence ID" value="Aqu2.1.21433_001"/>
    <property type="gene ID" value="Aqu2.1.21433"/>
</dbReference>